<sequence length="91" mass="9950">MEIDSTTERYNENSNKSEDADIGEDGNEGEVGGDDGNDEGDYDILEETGHLIQRGIDACGDAIPADALRYFRRAYQMTQTKFVPAGDWGGV</sequence>
<dbReference type="Proteomes" id="UP000631114">
    <property type="component" value="Unassembled WGS sequence"/>
</dbReference>
<organism evidence="2 3">
    <name type="scientific">Coptis chinensis</name>
    <dbReference type="NCBI Taxonomy" id="261450"/>
    <lineage>
        <taxon>Eukaryota</taxon>
        <taxon>Viridiplantae</taxon>
        <taxon>Streptophyta</taxon>
        <taxon>Embryophyta</taxon>
        <taxon>Tracheophyta</taxon>
        <taxon>Spermatophyta</taxon>
        <taxon>Magnoliopsida</taxon>
        <taxon>Ranunculales</taxon>
        <taxon>Ranunculaceae</taxon>
        <taxon>Coptidoideae</taxon>
        <taxon>Coptis</taxon>
    </lineage>
</organism>
<protein>
    <submittedName>
        <fullName evidence="2">Uncharacterized protein</fullName>
    </submittedName>
</protein>
<accession>A0A835MJW4</accession>
<dbReference type="EMBL" id="JADFTS010000001">
    <property type="protein sequence ID" value="KAF9626366.1"/>
    <property type="molecule type" value="Genomic_DNA"/>
</dbReference>
<evidence type="ECO:0000313" key="2">
    <source>
        <dbReference type="EMBL" id="KAF9626366.1"/>
    </source>
</evidence>
<comment type="caution">
    <text evidence="2">The sequence shown here is derived from an EMBL/GenBank/DDBJ whole genome shotgun (WGS) entry which is preliminary data.</text>
</comment>
<dbReference type="AlphaFoldDB" id="A0A835MJW4"/>
<evidence type="ECO:0000313" key="3">
    <source>
        <dbReference type="Proteomes" id="UP000631114"/>
    </source>
</evidence>
<evidence type="ECO:0000256" key="1">
    <source>
        <dbReference type="SAM" id="MobiDB-lite"/>
    </source>
</evidence>
<feature type="compositionally biased region" description="Basic and acidic residues" evidence="1">
    <location>
        <begin position="1"/>
        <end position="19"/>
    </location>
</feature>
<name>A0A835MJW4_9MAGN</name>
<gene>
    <name evidence="2" type="ORF">IFM89_032782</name>
</gene>
<feature type="region of interest" description="Disordered" evidence="1">
    <location>
        <begin position="1"/>
        <end position="42"/>
    </location>
</feature>
<keyword evidence="3" id="KW-1185">Reference proteome</keyword>
<proteinExistence type="predicted"/>
<feature type="compositionally biased region" description="Acidic residues" evidence="1">
    <location>
        <begin position="20"/>
        <end position="42"/>
    </location>
</feature>
<reference evidence="2 3" key="1">
    <citation type="submission" date="2020-10" db="EMBL/GenBank/DDBJ databases">
        <title>The Coptis chinensis genome and diversification of protoberbering-type alkaloids.</title>
        <authorList>
            <person name="Wang B."/>
            <person name="Shu S."/>
            <person name="Song C."/>
            <person name="Liu Y."/>
        </authorList>
    </citation>
    <scope>NUCLEOTIDE SEQUENCE [LARGE SCALE GENOMIC DNA]</scope>
    <source>
        <strain evidence="2">HL-2020</strain>
        <tissue evidence="2">Leaf</tissue>
    </source>
</reference>